<proteinExistence type="predicted"/>
<organism evidence="1 2">
    <name type="scientific">Pistacia integerrima</name>
    <dbReference type="NCBI Taxonomy" id="434235"/>
    <lineage>
        <taxon>Eukaryota</taxon>
        <taxon>Viridiplantae</taxon>
        <taxon>Streptophyta</taxon>
        <taxon>Embryophyta</taxon>
        <taxon>Tracheophyta</taxon>
        <taxon>Spermatophyta</taxon>
        <taxon>Magnoliopsida</taxon>
        <taxon>eudicotyledons</taxon>
        <taxon>Gunneridae</taxon>
        <taxon>Pentapetalae</taxon>
        <taxon>rosids</taxon>
        <taxon>malvids</taxon>
        <taxon>Sapindales</taxon>
        <taxon>Anacardiaceae</taxon>
        <taxon>Pistacia</taxon>
    </lineage>
</organism>
<protein>
    <submittedName>
        <fullName evidence="1">Uncharacterized protein</fullName>
    </submittedName>
</protein>
<evidence type="ECO:0000313" key="2">
    <source>
        <dbReference type="Proteomes" id="UP001163603"/>
    </source>
</evidence>
<reference evidence="2" key="1">
    <citation type="journal article" date="2023" name="G3 (Bethesda)">
        <title>Genome assembly and association tests identify interacting loci associated with vigor, precocity, and sex in interspecific pistachio rootstocks.</title>
        <authorList>
            <person name="Palmer W."/>
            <person name="Jacygrad E."/>
            <person name="Sagayaradj S."/>
            <person name="Cavanaugh K."/>
            <person name="Han R."/>
            <person name="Bertier L."/>
            <person name="Beede B."/>
            <person name="Kafkas S."/>
            <person name="Golino D."/>
            <person name="Preece J."/>
            <person name="Michelmore R."/>
        </authorList>
    </citation>
    <scope>NUCLEOTIDE SEQUENCE [LARGE SCALE GENOMIC DNA]</scope>
</reference>
<dbReference type="EMBL" id="CM047746">
    <property type="protein sequence ID" value="KAJ0021754.1"/>
    <property type="molecule type" value="Genomic_DNA"/>
</dbReference>
<gene>
    <name evidence="1" type="ORF">Pint_32181</name>
</gene>
<dbReference type="Proteomes" id="UP001163603">
    <property type="component" value="Chromosome 11"/>
</dbReference>
<keyword evidence="2" id="KW-1185">Reference proteome</keyword>
<accession>A0ACC0XU26</accession>
<name>A0ACC0XU26_9ROSI</name>
<sequence length="1537" mass="169469">MIKKARLDDITEETENEEVNSFSMVNWGEAVNYGCCQNRPSDSLFPGLVDDVALNCLALACRSDYASLSCINKRFHKLIKSGYLYGLRKQLGVAEHWVYLVCDPRGWEAFDTMRNKWMTLPKIPCDECFNHADKESLAVGSELLVFGRSLGSIAIVAGGSDKNGKVLNSAELYDSTLGKWNMLPKMNSPRRLCSGFFMDGKFYVIGGMSSPTESLTCGEEFDFERGEWRKIEGMYPNVNRAAQAPPLVAVVDNQLYAVEYVTNMVKKYDKVKNTWDVLGRLPVRADSSNGWGLAFKACGDKLLVVGGQRGPEGEAIVLNSWCPKSGVNNGTLDWKVLGVKEHVGDNIGGTITATNHRLHDLDPRQTSTSSPLRRPIPLNTLILIRYYHNYPSFYPPPPVPAPTPYGAFHHVPGAHYPPMMAPYVEHQKAVTIRNDVNVKKESLRVEPDHESPGKFLVSFTFDATAPGSISVMFLAKEEEDCNLIPTKEDLLKTVTISFQPGLGQKFRQPSGTGIDFLMFDETTLTEGGDTQVYPLIVKAEACPSDHGGSEANPSGNSQITMAVFEKREQAEYQVRVIKQILWVNKVRYELQEIYGIGNTVSSEADESDSGKDCVICLSEPRDTTVLPCRHMCMCSGCAKVLQFQSNRCPICRQPVDRLLEIKEVKCGVRIQCHGFNSNALLAIFGVVPEIVTNEFSSLSLDPPINGHDSTNPNQPDHNADDEIQPSVPLSTDGDHPNPAEKRKREEDPLQNSEPDPSLNPLWKTSLCSYFRTHSGHCRHGSACRYAHGEDELRPRPDNTWDPTSQRAKKAKQSENGEKCEVKEKVEDVMMTEVVVDGDGEDSELSKCLVHLPRKWSSDNLKKFLAEHEILFKSAKKKKGMTVGFVNFGSTEQLSSSMEKLEGISVGNKNLKVANVIPRSFEKKVKSAMAHPQNTQQTDEPVLVGEIDGVSPSSNRIEDGNTNTDSSAVDGSVSRARSARDVVTPLAHMPYSDQLEHKRNSIAQMLKKLTRNARKACPNGVSLPQWIIKSREIGGLPCQLEGILESPLVNGYRNKCEFSVGYSLQGKPTVGFMLGNFREGVTAVEEPVDCPNVSTIACKYASVFQEFLQHSDLPIWNRFKNIGFWRQLTVREGRTPRKPTDAENLDANTSEVMLIVQVCSTGVDDSVVNGEFEKLAQAFAAGATATSPSLPLTALVVQDHQGISNVAPADAPLRQLTIPKSESGTELEGTNDVVEARIHDCISNLRFCISPTAFFQVNTLAAEKLYSLAGDWADLGPDTLLFDVCCGTGTIGLTLAHRVGMVIGIEMNASAVSDAHRNAEINGIKNCKFICAKAEDVMGSLLREYLNVPQKQDEHAFESNDKETATTEENDSSVDNVLHSEGSSGHEPENGVSPSECSESSGKEPQNQVQKSCTSEDENSFVQQFKNVVAIVDPPRGGLHPTVIKALRTHPHLRRLVYISCNPETLVANAIELCTPSPEKVEKGNKDNRGWRNMSSAGLARHRAKSMPVSEPFQPVKAMAVDLFPHTSHCEMVMLLER</sequence>
<evidence type="ECO:0000313" key="1">
    <source>
        <dbReference type="EMBL" id="KAJ0021754.1"/>
    </source>
</evidence>
<comment type="caution">
    <text evidence="1">The sequence shown here is derived from an EMBL/GenBank/DDBJ whole genome shotgun (WGS) entry which is preliminary data.</text>
</comment>